<evidence type="ECO:0000259" key="4">
    <source>
        <dbReference type="SMART" id="SM00922"/>
    </source>
</evidence>
<dbReference type="GO" id="GO:0016836">
    <property type="term" value="F:hydro-lyase activity"/>
    <property type="evidence" value="ECO:0007669"/>
    <property type="project" value="TreeGrafter"/>
</dbReference>
<dbReference type="SUPFAM" id="SSF54826">
    <property type="entry name" value="Enolase N-terminal domain-like"/>
    <property type="match status" value="1"/>
</dbReference>
<dbReference type="SFLD" id="SFLDG00179">
    <property type="entry name" value="mandelate_racemase"/>
    <property type="match status" value="1"/>
</dbReference>
<evidence type="ECO:0000313" key="5">
    <source>
        <dbReference type="EMBL" id="SVB75241.1"/>
    </source>
</evidence>
<dbReference type="InterPro" id="IPR018110">
    <property type="entry name" value="Mandel_Rmase/mucon_lact_enz_CS"/>
</dbReference>
<dbReference type="SFLD" id="SFLDS00001">
    <property type="entry name" value="Enolase"/>
    <property type="match status" value="1"/>
</dbReference>
<feature type="domain" description="Mandelate racemase/muconate lactonizing enzyme C-terminal" evidence="4">
    <location>
        <begin position="131"/>
        <end position="235"/>
    </location>
</feature>
<dbReference type="InterPro" id="IPR029017">
    <property type="entry name" value="Enolase-like_N"/>
</dbReference>
<sequence length="371" mass="41357">MISGNLKIHSIETFSNSFVGLVRVRTKDGSEGWGQVSPYNADITSLVVHRQIAPYALGADAFDIESLVQEIPEHEHKFPGSYLRRALAGLDTALWDLRGKIENKSVCELLGGVPRPLRVYASSMRRDITSQAEADRFVRLRDEFGYDAFKFRVGKECGHDEDEWPGRTEEIVPAVRKALGEDVALLVDGNSAYTPERAIAVGRLLEDYGICHFEEPCPYWELEWTKQVTDTLKLDVTGGEQDCDLSIWKRMIEIRAVDVVQPDVCYLGGLTRTLKVAEMASQAGLICTPHSANLSMVTVFTLHLMGSLENAGPYVEFSIEGADYYPWQYDIYEPALVAVDGKVQIPDAPGWGVEIKPAFLEKTKHQISSLS</sequence>
<comment type="cofactor">
    <cofactor evidence="1">
        <name>Mg(2+)</name>
        <dbReference type="ChEBI" id="CHEBI:18420"/>
    </cofactor>
</comment>
<protein>
    <recommendedName>
        <fullName evidence="4">Mandelate racemase/muconate lactonizing enzyme C-terminal domain-containing protein</fullName>
    </recommendedName>
</protein>
<dbReference type="InterPro" id="IPR013341">
    <property type="entry name" value="Mandelate_racemase_N_dom"/>
</dbReference>
<dbReference type="GO" id="GO:0000287">
    <property type="term" value="F:magnesium ion binding"/>
    <property type="evidence" value="ECO:0007669"/>
    <property type="project" value="TreeGrafter"/>
</dbReference>
<dbReference type="InterPro" id="IPR013342">
    <property type="entry name" value="Mandelate_racemase_C"/>
</dbReference>
<keyword evidence="2" id="KW-0479">Metal-binding</keyword>
<dbReference type="PANTHER" id="PTHR13794:SF58">
    <property type="entry name" value="MITOCHONDRIAL ENOLASE SUPERFAMILY MEMBER 1"/>
    <property type="match status" value="1"/>
</dbReference>
<dbReference type="AlphaFoldDB" id="A0A382GM43"/>
<dbReference type="InterPro" id="IPR046945">
    <property type="entry name" value="RHMD-like"/>
</dbReference>
<dbReference type="Gene3D" id="3.20.20.120">
    <property type="entry name" value="Enolase-like C-terminal domain"/>
    <property type="match status" value="1"/>
</dbReference>
<dbReference type="GO" id="GO:0009063">
    <property type="term" value="P:amino acid catabolic process"/>
    <property type="evidence" value="ECO:0007669"/>
    <property type="project" value="InterPro"/>
</dbReference>
<evidence type="ECO:0000256" key="2">
    <source>
        <dbReference type="ARBA" id="ARBA00022723"/>
    </source>
</evidence>
<evidence type="ECO:0000256" key="3">
    <source>
        <dbReference type="ARBA" id="ARBA00022842"/>
    </source>
</evidence>
<keyword evidence="3" id="KW-0460">Magnesium</keyword>
<evidence type="ECO:0000256" key="1">
    <source>
        <dbReference type="ARBA" id="ARBA00001946"/>
    </source>
</evidence>
<dbReference type="InterPro" id="IPR029065">
    <property type="entry name" value="Enolase_C-like"/>
</dbReference>
<dbReference type="EMBL" id="UINC01055866">
    <property type="protein sequence ID" value="SVB75241.1"/>
    <property type="molecule type" value="Genomic_DNA"/>
</dbReference>
<dbReference type="PROSITE" id="PS00908">
    <property type="entry name" value="MR_MLE_1"/>
    <property type="match status" value="1"/>
</dbReference>
<gene>
    <name evidence="5" type="ORF">METZ01_LOCUS228095</name>
</gene>
<name>A0A382GM43_9ZZZZ</name>
<dbReference type="InterPro" id="IPR036849">
    <property type="entry name" value="Enolase-like_C_sf"/>
</dbReference>
<dbReference type="SMART" id="SM00922">
    <property type="entry name" value="MR_MLE"/>
    <property type="match status" value="1"/>
</dbReference>
<accession>A0A382GM43</accession>
<dbReference type="Pfam" id="PF02746">
    <property type="entry name" value="MR_MLE_N"/>
    <property type="match status" value="1"/>
</dbReference>
<proteinExistence type="predicted"/>
<dbReference type="PANTHER" id="PTHR13794">
    <property type="entry name" value="ENOLASE SUPERFAMILY, MANDELATE RACEMASE"/>
    <property type="match status" value="1"/>
</dbReference>
<dbReference type="GO" id="GO:0016052">
    <property type="term" value="P:carbohydrate catabolic process"/>
    <property type="evidence" value="ECO:0007669"/>
    <property type="project" value="TreeGrafter"/>
</dbReference>
<dbReference type="SUPFAM" id="SSF51604">
    <property type="entry name" value="Enolase C-terminal domain-like"/>
    <property type="match status" value="1"/>
</dbReference>
<dbReference type="Gene3D" id="3.30.390.10">
    <property type="entry name" value="Enolase-like, N-terminal domain"/>
    <property type="match status" value="1"/>
</dbReference>
<dbReference type="CDD" id="cd03316">
    <property type="entry name" value="MR_like"/>
    <property type="match status" value="1"/>
</dbReference>
<organism evidence="5">
    <name type="scientific">marine metagenome</name>
    <dbReference type="NCBI Taxonomy" id="408172"/>
    <lineage>
        <taxon>unclassified sequences</taxon>
        <taxon>metagenomes</taxon>
        <taxon>ecological metagenomes</taxon>
    </lineage>
</organism>
<reference evidence="5" key="1">
    <citation type="submission" date="2018-05" db="EMBL/GenBank/DDBJ databases">
        <authorList>
            <person name="Lanie J.A."/>
            <person name="Ng W.-L."/>
            <person name="Kazmierczak K.M."/>
            <person name="Andrzejewski T.M."/>
            <person name="Davidsen T.M."/>
            <person name="Wayne K.J."/>
            <person name="Tettelin H."/>
            <person name="Glass J.I."/>
            <person name="Rusch D."/>
            <person name="Podicherti R."/>
            <person name="Tsui H.-C.T."/>
            <person name="Winkler M.E."/>
        </authorList>
    </citation>
    <scope>NUCLEOTIDE SEQUENCE</scope>
</reference>
<dbReference type="Pfam" id="PF13378">
    <property type="entry name" value="MR_MLE_C"/>
    <property type="match status" value="1"/>
</dbReference>